<comment type="function">
    <text evidence="8">Catalyzes the transfer of a phosphate group to glutamate to form L-glutamate 5-phosphate.</text>
</comment>
<comment type="subcellular location">
    <subcellularLocation>
        <location evidence="8">Cytoplasm</location>
    </subcellularLocation>
</comment>
<dbReference type="GO" id="GO:0005524">
    <property type="term" value="F:ATP binding"/>
    <property type="evidence" value="ECO:0007669"/>
    <property type="project" value="UniProtKB-KW"/>
</dbReference>
<evidence type="ECO:0000259" key="9">
    <source>
        <dbReference type="SMART" id="SM00359"/>
    </source>
</evidence>
<dbReference type="InterPro" id="IPR001048">
    <property type="entry name" value="Asp/Glu/Uridylate_kinase"/>
</dbReference>
<feature type="binding site" evidence="8">
    <location>
        <position position="47"/>
    </location>
    <ligand>
        <name>substrate</name>
    </ligand>
</feature>
<dbReference type="InterPro" id="IPR036393">
    <property type="entry name" value="AceGlu_kinase-like_sf"/>
</dbReference>
<comment type="catalytic activity">
    <reaction evidence="8">
        <text>L-glutamate + ATP = L-glutamyl 5-phosphate + ADP</text>
        <dbReference type="Rhea" id="RHEA:14877"/>
        <dbReference type="ChEBI" id="CHEBI:29985"/>
        <dbReference type="ChEBI" id="CHEBI:30616"/>
        <dbReference type="ChEBI" id="CHEBI:58274"/>
        <dbReference type="ChEBI" id="CHEBI:456216"/>
        <dbReference type="EC" id="2.7.2.11"/>
    </reaction>
</comment>
<evidence type="ECO:0000256" key="8">
    <source>
        <dbReference type="HAMAP-Rule" id="MF_00456"/>
    </source>
</evidence>
<dbReference type="RefSeq" id="WP_032125261.1">
    <property type="nucleotide sequence ID" value="NZ_LN879502.1"/>
</dbReference>
<dbReference type="InterPro" id="IPR005715">
    <property type="entry name" value="Glu_5kinase/COase_Synthase"/>
</dbReference>
<evidence type="ECO:0000256" key="6">
    <source>
        <dbReference type="ARBA" id="ARBA00022777"/>
    </source>
</evidence>
<dbReference type="FunFam" id="3.40.1160.10:FF:000018">
    <property type="entry name" value="Glutamate 5-kinase"/>
    <property type="match status" value="1"/>
</dbReference>
<dbReference type="Proteomes" id="UP000069902">
    <property type="component" value="Chromosome cPNK"/>
</dbReference>
<feature type="binding site" evidence="8">
    <location>
        <begin position="210"/>
        <end position="216"/>
    </location>
    <ligand>
        <name>ATP</name>
        <dbReference type="ChEBI" id="CHEBI:30616"/>
    </ligand>
</feature>
<keyword evidence="1 8" id="KW-0963">Cytoplasm</keyword>
<accession>A0A0U5JB61</accession>
<sequence length="372" mass="40596">MNKIVIKLGTSTLTQGTKQLSRRYMLEIARQITHLLEQGKQVVLVTSGAVAAGREMLGHPTVERYLPSKQMFASVGQGRLMQIWAELFSLFSIQVGQLLLTRGDFSNRQRYLNIRDTLHCLMQHGVLPIINENDTVATKDSRVGDNDNLAALVSNLIAADRLILLTDQKGLYTSDPRQDSKAELIPVVKHIDSSIFALAGGASAALGLGTGGMYTKVQAAQLASQSGTSTTIASSSCPNVLIEIAAEKPLGTLFLAETTTRESRKRWLLSEKHQGAIQIDSGAEHQLRHGGASLLAVGIKKTMQSFERGALVQLVSLSGQPIAVGVTNYGNQEIQRLIGSHSRHIEDILGYSYGQEIIHRDNMTRIKFNEDL</sequence>
<dbReference type="CDD" id="cd04242">
    <property type="entry name" value="AAK_G5K_ProB"/>
    <property type="match status" value="1"/>
</dbReference>
<dbReference type="PROSITE" id="PS50890">
    <property type="entry name" value="PUA"/>
    <property type="match status" value="1"/>
</dbReference>
<dbReference type="STRING" id="389348.PNK_0733"/>
<evidence type="ECO:0000256" key="1">
    <source>
        <dbReference type="ARBA" id="ARBA00022490"/>
    </source>
</evidence>
<feature type="binding site" evidence="8">
    <location>
        <begin position="166"/>
        <end position="167"/>
    </location>
    <ligand>
        <name>ATP</name>
        <dbReference type="ChEBI" id="CHEBI:30616"/>
    </ligand>
</feature>
<dbReference type="PATRIC" id="fig|389348.3.peg.802"/>
<feature type="binding site" evidence="8">
    <location>
        <position position="134"/>
    </location>
    <ligand>
        <name>substrate</name>
    </ligand>
</feature>
<dbReference type="InParanoid" id="A0A0U5JB61"/>
<dbReference type="Pfam" id="PF01472">
    <property type="entry name" value="PUA"/>
    <property type="match status" value="1"/>
</dbReference>
<keyword evidence="11" id="KW-1185">Reference proteome</keyword>
<keyword evidence="7 8" id="KW-0067">ATP-binding</keyword>
<keyword evidence="3 8" id="KW-0641">Proline biosynthesis</keyword>
<keyword evidence="6 8" id="KW-0418">Kinase</keyword>
<keyword evidence="2 8" id="KW-0028">Amino-acid biosynthesis</keyword>
<keyword evidence="4 8" id="KW-0808">Transferase</keyword>
<dbReference type="UniPathway" id="UPA00098">
    <property type="reaction ID" value="UER00359"/>
</dbReference>
<dbReference type="InterPro" id="IPR011529">
    <property type="entry name" value="Glu_5kinase"/>
</dbReference>
<dbReference type="AlphaFoldDB" id="A0A0U5JB61"/>
<dbReference type="KEGG" id="pnl:PNK_0733"/>
<feature type="binding site" evidence="8">
    <location>
        <position position="7"/>
    </location>
    <ligand>
        <name>ATP</name>
        <dbReference type="ChEBI" id="CHEBI:30616"/>
    </ligand>
</feature>
<organism evidence="10 11">
    <name type="scientific">Candidatus Protochlamydia naegleriophila</name>
    <dbReference type="NCBI Taxonomy" id="389348"/>
    <lineage>
        <taxon>Bacteria</taxon>
        <taxon>Pseudomonadati</taxon>
        <taxon>Chlamydiota</taxon>
        <taxon>Chlamydiia</taxon>
        <taxon>Parachlamydiales</taxon>
        <taxon>Parachlamydiaceae</taxon>
        <taxon>Candidatus Protochlamydia</taxon>
    </lineage>
</organism>
<feature type="domain" description="PUA" evidence="9">
    <location>
        <begin position="275"/>
        <end position="358"/>
    </location>
</feature>
<keyword evidence="5 8" id="KW-0547">Nucleotide-binding</keyword>
<dbReference type="GO" id="GO:0005829">
    <property type="term" value="C:cytosol"/>
    <property type="evidence" value="ECO:0007669"/>
    <property type="project" value="TreeGrafter"/>
</dbReference>
<evidence type="ECO:0000256" key="5">
    <source>
        <dbReference type="ARBA" id="ARBA00022741"/>
    </source>
</evidence>
<dbReference type="GO" id="GO:0055129">
    <property type="term" value="P:L-proline biosynthetic process"/>
    <property type="evidence" value="ECO:0007669"/>
    <property type="project" value="UniProtKB-UniRule"/>
</dbReference>
<dbReference type="PIRSF" id="PIRSF000729">
    <property type="entry name" value="GK"/>
    <property type="match status" value="1"/>
</dbReference>
<dbReference type="GO" id="GO:0004349">
    <property type="term" value="F:glutamate 5-kinase activity"/>
    <property type="evidence" value="ECO:0007669"/>
    <property type="project" value="UniProtKB-UniRule"/>
</dbReference>
<dbReference type="GO" id="GO:0003723">
    <property type="term" value="F:RNA binding"/>
    <property type="evidence" value="ECO:0007669"/>
    <property type="project" value="InterPro"/>
</dbReference>
<dbReference type="SMART" id="SM00359">
    <property type="entry name" value="PUA"/>
    <property type="match status" value="1"/>
</dbReference>
<evidence type="ECO:0000256" key="7">
    <source>
        <dbReference type="ARBA" id="ARBA00022840"/>
    </source>
</evidence>
<dbReference type="InterPro" id="IPR015947">
    <property type="entry name" value="PUA-like_sf"/>
</dbReference>
<evidence type="ECO:0000313" key="11">
    <source>
        <dbReference type="Proteomes" id="UP000069902"/>
    </source>
</evidence>
<dbReference type="Pfam" id="PF00696">
    <property type="entry name" value="AA_kinase"/>
    <property type="match status" value="1"/>
</dbReference>
<gene>
    <name evidence="8 10" type="primary">proB</name>
    <name evidence="10" type="ORF">PNK_0733</name>
</gene>
<comment type="pathway">
    <text evidence="8">Amino-acid biosynthesis; L-proline biosynthesis; L-glutamate 5-semialdehyde from L-glutamate: step 1/2.</text>
</comment>
<dbReference type="Gene3D" id="3.40.1160.10">
    <property type="entry name" value="Acetylglutamate kinase-like"/>
    <property type="match status" value="1"/>
</dbReference>
<protein>
    <recommendedName>
        <fullName evidence="8">Glutamate 5-kinase</fullName>
        <ecNumber evidence="8">2.7.2.11</ecNumber>
    </recommendedName>
    <alternativeName>
        <fullName evidence="8">Gamma-glutamyl kinase</fullName>
        <shortName evidence="8">GK</shortName>
    </alternativeName>
</protein>
<dbReference type="InterPro" id="IPR041739">
    <property type="entry name" value="G5K_ProB"/>
</dbReference>
<dbReference type="InterPro" id="IPR001057">
    <property type="entry name" value="Glu/AcGlu_kinase"/>
</dbReference>
<dbReference type="NCBIfam" id="TIGR01027">
    <property type="entry name" value="proB"/>
    <property type="match status" value="1"/>
</dbReference>
<dbReference type="CDD" id="cd21157">
    <property type="entry name" value="PUA_G5K"/>
    <property type="match status" value="1"/>
</dbReference>
<dbReference type="Gene3D" id="2.30.130.10">
    <property type="entry name" value="PUA domain"/>
    <property type="match status" value="1"/>
</dbReference>
<dbReference type="SUPFAM" id="SSF88697">
    <property type="entry name" value="PUA domain-like"/>
    <property type="match status" value="1"/>
</dbReference>
<dbReference type="InterPro" id="IPR036974">
    <property type="entry name" value="PUA_sf"/>
</dbReference>
<dbReference type="FunCoup" id="A0A0U5JB61">
    <property type="interactions" value="288"/>
</dbReference>
<evidence type="ECO:0000256" key="3">
    <source>
        <dbReference type="ARBA" id="ARBA00022650"/>
    </source>
</evidence>
<dbReference type="SUPFAM" id="SSF53633">
    <property type="entry name" value="Carbamate kinase-like"/>
    <property type="match status" value="1"/>
</dbReference>
<evidence type="ECO:0000256" key="2">
    <source>
        <dbReference type="ARBA" id="ARBA00022605"/>
    </source>
</evidence>
<dbReference type="PANTHER" id="PTHR43654:SF1">
    <property type="entry name" value="ISOPENTENYL PHOSPHATE KINASE"/>
    <property type="match status" value="1"/>
</dbReference>
<dbReference type="InterPro" id="IPR002478">
    <property type="entry name" value="PUA"/>
</dbReference>
<dbReference type="PRINTS" id="PR00474">
    <property type="entry name" value="GLU5KINASE"/>
</dbReference>
<dbReference type="HAMAP" id="MF_00456">
    <property type="entry name" value="ProB"/>
    <property type="match status" value="1"/>
</dbReference>
<proteinExistence type="inferred from homology"/>
<feature type="binding site" evidence="8">
    <location>
        <position position="146"/>
    </location>
    <ligand>
        <name>substrate</name>
    </ligand>
</feature>
<dbReference type="PANTHER" id="PTHR43654">
    <property type="entry name" value="GLUTAMATE 5-KINASE"/>
    <property type="match status" value="1"/>
</dbReference>
<comment type="similarity">
    <text evidence="8">Belongs to the glutamate 5-kinase family.</text>
</comment>
<dbReference type="EMBL" id="LN879502">
    <property type="protein sequence ID" value="CUI16359.1"/>
    <property type="molecule type" value="Genomic_DNA"/>
</dbReference>
<reference evidence="11" key="1">
    <citation type="submission" date="2015-09" db="EMBL/GenBank/DDBJ databases">
        <authorList>
            <person name="Bertelli C."/>
        </authorList>
    </citation>
    <scope>NUCLEOTIDE SEQUENCE [LARGE SCALE GENOMIC DNA]</scope>
    <source>
        <strain evidence="11">KNic</strain>
    </source>
</reference>
<evidence type="ECO:0000256" key="4">
    <source>
        <dbReference type="ARBA" id="ARBA00022679"/>
    </source>
</evidence>
<dbReference type="EC" id="2.7.2.11" evidence="8"/>
<evidence type="ECO:0000313" key="10">
    <source>
        <dbReference type="EMBL" id="CUI16359.1"/>
    </source>
</evidence>
<name>A0A0U5JB61_9BACT</name>